<evidence type="ECO:0008006" key="6">
    <source>
        <dbReference type="Google" id="ProtNLM"/>
    </source>
</evidence>
<keyword evidence="5" id="KW-1185">Reference proteome</keyword>
<dbReference type="OrthoDB" id="21416at2759"/>
<feature type="repeat" description="ANK" evidence="3">
    <location>
        <begin position="81"/>
        <end position="113"/>
    </location>
</feature>
<gene>
    <name evidence="4" type="ORF">N7463_004489</name>
</gene>
<evidence type="ECO:0000256" key="2">
    <source>
        <dbReference type="ARBA" id="ARBA00023043"/>
    </source>
</evidence>
<dbReference type="Proteomes" id="UP001149954">
    <property type="component" value="Unassembled WGS sequence"/>
</dbReference>
<dbReference type="PANTHER" id="PTHR24173:SF74">
    <property type="entry name" value="ANKYRIN REPEAT DOMAIN-CONTAINING PROTEIN 16"/>
    <property type="match status" value="1"/>
</dbReference>
<reference evidence="4" key="1">
    <citation type="submission" date="2022-12" db="EMBL/GenBank/DDBJ databases">
        <authorList>
            <person name="Petersen C."/>
        </authorList>
    </citation>
    <scope>NUCLEOTIDE SEQUENCE</scope>
    <source>
        <strain evidence="4">IBT 29495</strain>
    </source>
</reference>
<dbReference type="SMART" id="SM00248">
    <property type="entry name" value="ANK"/>
    <property type="match status" value="2"/>
</dbReference>
<protein>
    <recommendedName>
        <fullName evidence="6">ANK_REP_REGION domain-containing protein</fullName>
    </recommendedName>
</protein>
<evidence type="ECO:0000313" key="5">
    <source>
        <dbReference type="Proteomes" id="UP001149954"/>
    </source>
</evidence>
<dbReference type="PANTHER" id="PTHR24173">
    <property type="entry name" value="ANKYRIN REPEAT CONTAINING"/>
    <property type="match status" value="1"/>
</dbReference>
<dbReference type="Pfam" id="PF12796">
    <property type="entry name" value="Ank_2"/>
    <property type="match status" value="1"/>
</dbReference>
<organism evidence="4 5">
    <name type="scientific">Penicillium fimorum</name>
    <dbReference type="NCBI Taxonomy" id="1882269"/>
    <lineage>
        <taxon>Eukaryota</taxon>
        <taxon>Fungi</taxon>
        <taxon>Dikarya</taxon>
        <taxon>Ascomycota</taxon>
        <taxon>Pezizomycotina</taxon>
        <taxon>Eurotiomycetes</taxon>
        <taxon>Eurotiomycetidae</taxon>
        <taxon>Eurotiales</taxon>
        <taxon>Aspergillaceae</taxon>
        <taxon>Penicillium</taxon>
    </lineage>
</organism>
<evidence type="ECO:0000313" key="4">
    <source>
        <dbReference type="EMBL" id="KAJ5514937.1"/>
    </source>
</evidence>
<evidence type="ECO:0000256" key="1">
    <source>
        <dbReference type="ARBA" id="ARBA00022737"/>
    </source>
</evidence>
<dbReference type="InterPro" id="IPR002110">
    <property type="entry name" value="Ankyrin_rpt"/>
</dbReference>
<sequence>MNPIDSCGVQPLYLAATISESHVVKRLNAGADMFKQTQERMSVLHIAARARQPNIVALFCSRLAGLGAQGQIAFVDQQNKEGETALHYACRSGRPETVQALLEAGADPTILDSGSHSPFGACAQFEAEEQLWTSHRRRGNTYLLHAAGILVNDHERPFFDPPHRNGYCTQRDTEHDTVRLDLIL</sequence>
<dbReference type="InterPro" id="IPR036770">
    <property type="entry name" value="Ankyrin_rpt-contain_sf"/>
</dbReference>
<dbReference type="EMBL" id="JAPWDS010000002">
    <property type="protein sequence ID" value="KAJ5514937.1"/>
    <property type="molecule type" value="Genomic_DNA"/>
</dbReference>
<proteinExistence type="predicted"/>
<evidence type="ECO:0000256" key="3">
    <source>
        <dbReference type="PROSITE-ProRule" id="PRU00023"/>
    </source>
</evidence>
<dbReference type="PROSITE" id="PS50088">
    <property type="entry name" value="ANK_REPEAT"/>
    <property type="match status" value="1"/>
</dbReference>
<accession>A0A9X0CAG2</accession>
<dbReference type="AlphaFoldDB" id="A0A9X0CAG2"/>
<reference evidence="4" key="2">
    <citation type="journal article" date="2023" name="IMA Fungus">
        <title>Comparative genomic study of the Penicillium genus elucidates a diverse pangenome and 15 lateral gene transfer events.</title>
        <authorList>
            <person name="Petersen C."/>
            <person name="Sorensen T."/>
            <person name="Nielsen M.R."/>
            <person name="Sondergaard T.E."/>
            <person name="Sorensen J.L."/>
            <person name="Fitzpatrick D.A."/>
            <person name="Frisvad J.C."/>
            <person name="Nielsen K.L."/>
        </authorList>
    </citation>
    <scope>NUCLEOTIDE SEQUENCE</scope>
    <source>
        <strain evidence="4">IBT 29495</strain>
    </source>
</reference>
<comment type="caution">
    <text evidence="4">The sequence shown here is derived from an EMBL/GenBank/DDBJ whole genome shotgun (WGS) entry which is preliminary data.</text>
</comment>
<keyword evidence="1" id="KW-0677">Repeat</keyword>
<dbReference type="PROSITE" id="PS50297">
    <property type="entry name" value="ANK_REP_REGION"/>
    <property type="match status" value="1"/>
</dbReference>
<dbReference type="SUPFAM" id="SSF48403">
    <property type="entry name" value="Ankyrin repeat"/>
    <property type="match status" value="1"/>
</dbReference>
<name>A0A9X0CAG2_9EURO</name>
<dbReference type="Gene3D" id="1.25.40.20">
    <property type="entry name" value="Ankyrin repeat-containing domain"/>
    <property type="match status" value="2"/>
</dbReference>
<keyword evidence="2 3" id="KW-0040">ANK repeat</keyword>